<dbReference type="AlphaFoldDB" id="A0A1Y2H7X1"/>
<protein>
    <submittedName>
        <fullName evidence="2">Uncharacterized protein</fullName>
    </submittedName>
</protein>
<accession>A0A1Y2H7X1</accession>
<comment type="caution">
    <text evidence="2">The sequence shown here is derived from an EMBL/GenBank/DDBJ whole genome shotgun (WGS) entry which is preliminary data.</text>
</comment>
<evidence type="ECO:0000313" key="3">
    <source>
        <dbReference type="Proteomes" id="UP000193411"/>
    </source>
</evidence>
<proteinExistence type="predicted"/>
<name>A0A1Y2H7X1_9FUNG</name>
<reference evidence="2 3" key="1">
    <citation type="submission" date="2016-07" db="EMBL/GenBank/DDBJ databases">
        <title>Pervasive Adenine N6-methylation of Active Genes in Fungi.</title>
        <authorList>
            <consortium name="DOE Joint Genome Institute"/>
            <person name="Mondo S.J."/>
            <person name="Dannebaum R.O."/>
            <person name="Kuo R.C."/>
            <person name="Labutti K."/>
            <person name="Haridas S."/>
            <person name="Kuo A."/>
            <person name="Salamov A."/>
            <person name="Ahrendt S.R."/>
            <person name="Lipzen A."/>
            <person name="Sullivan W."/>
            <person name="Andreopoulos W.B."/>
            <person name="Clum A."/>
            <person name="Lindquist E."/>
            <person name="Daum C."/>
            <person name="Ramamoorthy G.K."/>
            <person name="Gryganskyi A."/>
            <person name="Culley D."/>
            <person name="Magnuson J.K."/>
            <person name="James T.Y."/>
            <person name="O'Malley M.A."/>
            <person name="Stajich J.E."/>
            <person name="Spatafora J.W."/>
            <person name="Visel A."/>
            <person name="Grigoriev I.V."/>
        </authorList>
    </citation>
    <scope>NUCLEOTIDE SEQUENCE [LARGE SCALE GENOMIC DNA]</scope>
    <source>
        <strain evidence="2 3">PL171</strain>
    </source>
</reference>
<evidence type="ECO:0000313" key="2">
    <source>
        <dbReference type="EMBL" id="ORZ30605.1"/>
    </source>
</evidence>
<gene>
    <name evidence="2" type="ORF">BCR44DRAFT_62364</name>
</gene>
<organism evidence="2 3">
    <name type="scientific">Catenaria anguillulae PL171</name>
    <dbReference type="NCBI Taxonomy" id="765915"/>
    <lineage>
        <taxon>Eukaryota</taxon>
        <taxon>Fungi</taxon>
        <taxon>Fungi incertae sedis</taxon>
        <taxon>Blastocladiomycota</taxon>
        <taxon>Blastocladiomycetes</taxon>
        <taxon>Blastocladiales</taxon>
        <taxon>Catenariaceae</taxon>
        <taxon>Catenaria</taxon>
    </lineage>
</organism>
<evidence type="ECO:0000256" key="1">
    <source>
        <dbReference type="SAM" id="MobiDB-lite"/>
    </source>
</evidence>
<dbReference type="Proteomes" id="UP000193411">
    <property type="component" value="Unassembled WGS sequence"/>
</dbReference>
<feature type="region of interest" description="Disordered" evidence="1">
    <location>
        <begin position="388"/>
        <end position="407"/>
    </location>
</feature>
<keyword evidence="3" id="KW-1185">Reference proteome</keyword>
<sequence length="575" mass="60530">MLRSPTAHASFAPTTAAAANAADDHYHNQVHMQLVLWTVPTAFADNGAHDSLPEAGEPNLTLQWSTTRAQLSHSSPTSTDHARFLVQSSVLSGNQAGDATFQGGRMVICTLPVDTGNGKWLSLAASTAHTSHKLAVPVSTVREAVAVLDQVAVALFGVHVWSDLSPSARSSPNDKLLSTVLSWLLTDKRSPLLGGIFSVPLSALASIDMIQHLAQLETTSQLPFSAISHNPYLSMSTSSLLLHGTRLLCSTLPSTTTRTLATLWTALHLGTDRDLTRESGAWPHTPCPGSSAGQPCGRLTLVLPAAGKAMAQHVLTHSHGAWTLLSVLVPLPAHATAVPLSLMCPVIAGALNDLERECAPVHLSPWPAATADCGPSMLTADWPGTKQVGGKSGGVGGGGELDGKVKWPAGKKKAAGGVYGWGAMSDSMARQSPLLSEGARRIIEEEGDGKVVLMSGADGMSDPVPLSLVGLPDTVIAMTRWEQQMGRQVTTAPHYGIGLSTETWHLLSYQVKEKLELARNNHGVCRVSIKVPSVEGGGDMWVHGVRNETSVTVVATSDEKPMDPIALANKCASFM</sequence>
<dbReference type="EMBL" id="MCFL01000080">
    <property type="protein sequence ID" value="ORZ30605.1"/>
    <property type="molecule type" value="Genomic_DNA"/>
</dbReference>
<feature type="compositionally biased region" description="Gly residues" evidence="1">
    <location>
        <begin position="390"/>
        <end position="400"/>
    </location>
</feature>